<evidence type="ECO:0000259" key="2">
    <source>
        <dbReference type="PROSITE" id="PS50006"/>
    </source>
</evidence>
<dbReference type="AlphaFoldDB" id="A0A166II87"/>
<dbReference type="InterPro" id="IPR000253">
    <property type="entry name" value="FHA_dom"/>
</dbReference>
<feature type="compositionally biased region" description="Basic and acidic residues" evidence="1">
    <location>
        <begin position="52"/>
        <end position="103"/>
    </location>
</feature>
<dbReference type="SUPFAM" id="SSF49879">
    <property type="entry name" value="SMAD/FHA domain"/>
    <property type="match status" value="1"/>
</dbReference>
<dbReference type="Proteomes" id="UP000076798">
    <property type="component" value="Unassembled WGS sequence"/>
</dbReference>
<dbReference type="OrthoDB" id="444265at2759"/>
<evidence type="ECO:0000313" key="4">
    <source>
        <dbReference type="Proteomes" id="UP000076798"/>
    </source>
</evidence>
<protein>
    <submittedName>
        <fullName evidence="3">SMAD/FHA domain-containing protein</fullName>
    </submittedName>
</protein>
<gene>
    <name evidence="3" type="ORF">SISSUDRAFT_1039659</name>
</gene>
<dbReference type="STRING" id="1314776.A0A166II87"/>
<accession>A0A166II87</accession>
<feature type="compositionally biased region" description="Basic residues" evidence="1">
    <location>
        <begin position="1"/>
        <end position="10"/>
    </location>
</feature>
<reference evidence="3 4" key="1">
    <citation type="journal article" date="2016" name="Mol. Biol. Evol.">
        <title>Comparative Genomics of Early-Diverging Mushroom-Forming Fungi Provides Insights into the Origins of Lignocellulose Decay Capabilities.</title>
        <authorList>
            <person name="Nagy L.G."/>
            <person name="Riley R."/>
            <person name="Tritt A."/>
            <person name="Adam C."/>
            <person name="Daum C."/>
            <person name="Floudas D."/>
            <person name="Sun H."/>
            <person name="Yadav J.S."/>
            <person name="Pangilinan J."/>
            <person name="Larsson K.H."/>
            <person name="Matsuura K."/>
            <person name="Barry K."/>
            <person name="Labutti K."/>
            <person name="Kuo R."/>
            <person name="Ohm R.A."/>
            <person name="Bhattacharya S.S."/>
            <person name="Shirouzu T."/>
            <person name="Yoshinaga Y."/>
            <person name="Martin F.M."/>
            <person name="Grigoriev I.V."/>
            <person name="Hibbett D.S."/>
        </authorList>
    </citation>
    <scope>NUCLEOTIDE SEQUENCE [LARGE SCALE GENOMIC DNA]</scope>
    <source>
        <strain evidence="3 4">HHB10207 ss-3</strain>
    </source>
</reference>
<dbReference type="InterPro" id="IPR008984">
    <property type="entry name" value="SMAD_FHA_dom_sf"/>
</dbReference>
<dbReference type="PANTHER" id="PTHR23308">
    <property type="entry name" value="NUCLEAR INHIBITOR OF PROTEIN PHOSPHATASE-1"/>
    <property type="match status" value="1"/>
</dbReference>
<dbReference type="InterPro" id="IPR050923">
    <property type="entry name" value="Cell_Proc_Reg/RNA_Proc"/>
</dbReference>
<name>A0A166II87_9AGAM</name>
<dbReference type="EMBL" id="KV428006">
    <property type="protein sequence ID" value="KZT43770.1"/>
    <property type="molecule type" value="Genomic_DNA"/>
</dbReference>
<evidence type="ECO:0000256" key="1">
    <source>
        <dbReference type="SAM" id="MobiDB-lite"/>
    </source>
</evidence>
<evidence type="ECO:0000313" key="3">
    <source>
        <dbReference type="EMBL" id="KZT43770.1"/>
    </source>
</evidence>
<dbReference type="Gene3D" id="2.60.200.20">
    <property type="match status" value="1"/>
</dbReference>
<dbReference type="Pfam" id="PF00498">
    <property type="entry name" value="FHA"/>
    <property type="match status" value="1"/>
</dbReference>
<organism evidence="3 4">
    <name type="scientific">Sistotremastrum suecicum HHB10207 ss-3</name>
    <dbReference type="NCBI Taxonomy" id="1314776"/>
    <lineage>
        <taxon>Eukaryota</taxon>
        <taxon>Fungi</taxon>
        <taxon>Dikarya</taxon>
        <taxon>Basidiomycota</taxon>
        <taxon>Agaricomycotina</taxon>
        <taxon>Agaricomycetes</taxon>
        <taxon>Sistotremastrales</taxon>
        <taxon>Sistotremastraceae</taxon>
        <taxon>Sistotremastrum</taxon>
    </lineage>
</organism>
<feature type="domain" description="FHA" evidence="2">
    <location>
        <begin position="182"/>
        <end position="245"/>
    </location>
</feature>
<keyword evidence="4" id="KW-1185">Reference proteome</keyword>
<feature type="region of interest" description="Disordered" evidence="1">
    <location>
        <begin position="1"/>
        <end position="125"/>
    </location>
</feature>
<dbReference type="SMART" id="SM00240">
    <property type="entry name" value="FHA"/>
    <property type="match status" value="1"/>
</dbReference>
<sequence length="274" mass="31738">MPRSRSRSPRASRSNQRYSEDRSRAPKEYSQRDRRRSPHESYPRERRRSRSRERYDRSRRDDEDRELSARRHREDPVRREKDDDAARHGGRDSRQRSLSEARGSRSPSVSDLTKKPNLEPNFKPSGLLAAATNTVKHGDGSSTLLKYNEPPEARKPTQDWRLFVFKGSEDLGSLHISQQSAYLLGRDRLVVEIPLEHPSCSKQHAAIQFRSVTRKDDYGNPKSVVKPFIIDLESTNGTHVNGEEIPSSRYFELKHKDVLKFGLSEREYVVIASE</sequence>
<feature type="compositionally biased region" description="Basic and acidic residues" evidence="1">
    <location>
        <begin position="18"/>
        <end position="44"/>
    </location>
</feature>
<proteinExistence type="predicted"/>
<dbReference type="PROSITE" id="PS50006">
    <property type="entry name" value="FHA_DOMAIN"/>
    <property type="match status" value="1"/>
</dbReference>